<gene>
    <name evidence="2" type="ORF">HGA03_05110</name>
</gene>
<dbReference type="SUPFAM" id="SSF46785">
    <property type="entry name" value="Winged helix' DNA-binding domain"/>
    <property type="match status" value="1"/>
</dbReference>
<dbReference type="EMBL" id="JAAXOX010000002">
    <property type="protein sequence ID" value="NKY22042.1"/>
    <property type="molecule type" value="Genomic_DNA"/>
</dbReference>
<accession>A0A7X6QYD5</accession>
<dbReference type="AlphaFoldDB" id="A0A7X6QYD5"/>
<dbReference type="Gene3D" id="1.10.10.10">
    <property type="entry name" value="Winged helix-like DNA-binding domain superfamily/Winged helix DNA-binding domain"/>
    <property type="match status" value="1"/>
</dbReference>
<dbReference type="RefSeq" id="WP_168629158.1">
    <property type="nucleotide sequence ID" value="NZ_BONL01000034.1"/>
</dbReference>
<dbReference type="InterPro" id="IPR000835">
    <property type="entry name" value="HTH_MarR-typ"/>
</dbReference>
<comment type="caution">
    <text evidence="2">The sequence shown here is derived from an EMBL/GenBank/DDBJ whole genome shotgun (WGS) entry which is preliminary data.</text>
</comment>
<dbReference type="GO" id="GO:0006950">
    <property type="term" value="P:response to stress"/>
    <property type="evidence" value="ECO:0007669"/>
    <property type="project" value="TreeGrafter"/>
</dbReference>
<dbReference type="InterPro" id="IPR036388">
    <property type="entry name" value="WH-like_DNA-bd_sf"/>
</dbReference>
<evidence type="ECO:0000313" key="2">
    <source>
        <dbReference type="EMBL" id="NKY22042.1"/>
    </source>
</evidence>
<name>A0A7X6QYD5_9CELL</name>
<dbReference type="PROSITE" id="PS50995">
    <property type="entry name" value="HTH_MARR_2"/>
    <property type="match status" value="1"/>
</dbReference>
<dbReference type="PANTHER" id="PTHR33164">
    <property type="entry name" value="TRANSCRIPTIONAL REGULATOR, MARR FAMILY"/>
    <property type="match status" value="1"/>
</dbReference>
<dbReference type="SMART" id="SM00347">
    <property type="entry name" value="HTH_MARR"/>
    <property type="match status" value="1"/>
</dbReference>
<evidence type="ECO:0000313" key="3">
    <source>
        <dbReference type="Proteomes" id="UP000581206"/>
    </source>
</evidence>
<organism evidence="2 3">
    <name type="scientific">Cellulomonas denverensis</name>
    <dbReference type="NCBI Taxonomy" id="264297"/>
    <lineage>
        <taxon>Bacteria</taxon>
        <taxon>Bacillati</taxon>
        <taxon>Actinomycetota</taxon>
        <taxon>Actinomycetes</taxon>
        <taxon>Micrococcales</taxon>
        <taxon>Cellulomonadaceae</taxon>
        <taxon>Cellulomonas</taxon>
    </lineage>
</organism>
<proteinExistence type="predicted"/>
<dbReference type="Pfam" id="PF12802">
    <property type="entry name" value="MarR_2"/>
    <property type="match status" value="1"/>
</dbReference>
<protein>
    <submittedName>
        <fullName evidence="2">MarR family transcriptional regulator</fullName>
    </submittedName>
</protein>
<dbReference type="InterPro" id="IPR039422">
    <property type="entry name" value="MarR/SlyA-like"/>
</dbReference>
<dbReference type="GO" id="GO:0003700">
    <property type="term" value="F:DNA-binding transcription factor activity"/>
    <property type="evidence" value="ECO:0007669"/>
    <property type="project" value="InterPro"/>
</dbReference>
<dbReference type="Proteomes" id="UP000581206">
    <property type="component" value="Unassembled WGS sequence"/>
</dbReference>
<reference evidence="2 3" key="1">
    <citation type="submission" date="2020-04" db="EMBL/GenBank/DDBJ databases">
        <title>MicrobeNet Type strains.</title>
        <authorList>
            <person name="Nicholson A.C."/>
        </authorList>
    </citation>
    <scope>NUCLEOTIDE SEQUENCE [LARGE SCALE GENOMIC DNA]</scope>
    <source>
        <strain evidence="2 3">ATCC BAA-788</strain>
    </source>
</reference>
<sequence length="152" mass="16281">MERAPLESQLFGSLFVLGSHLSRYADDALARYGVTSRQWLLLAVLVQAFPDRSPTLTQAAAVYGTSRQNVKQIAGQLAARGLVTLEPDSTDRRATRLAVTPLVAELFDAPAAVAHQRDAIARVFAGFGDGELSTLLAAVERCLANLDTRGDA</sequence>
<dbReference type="InterPro" id="IPR036390">
    <property type="entry name" value="WH_DNA-bd_sf"/>
</dbReference>
<keyword evidence="3" id="KW-1185">Reference proteome</keyword>
<dbReference type="PANTHER" id="PTHR33164:SF89">
    <property type="entry name" value="MARR FAMILY REGULATORY PROTEIN"/>
    <property type="match status" value="1"/>
</dbReference>
<feature type="domain" description="HTH marR-type" evidence="1">
    <location>
        <begin position="7"/>
        <end position="144"/>
    </location>
</feature>
<evidence type="ECO:0000259" key="1">
    <source>
        <dbReference type="PROSITE" id="PS50995"/>
    </source>
</evidence>